<dbReference type="AlphaFoldDB" id="A0AAD7T825"/>
<dbReference type="Proteomes" id="UP001221898">
    <property type="component" value="Unassembled WGS sequence"/>
</dbReference>
<reference evidence="1" key="1">
    <citation type="journal article" date="2023" name="Science">
        <title>Genome structures resolve the early diversification of teleost fishes.</title>
        <authorList>
            <person name="Parey E."/>
            <person name="Louis A."/>
            <person name="Montfort J."/>
            <person name="Bouchez O."/>
            <person name="Roques C."/>
            <person name="Iampietro C."/>
            <person name="Lluch J."/>
            <person name="Castinel A."/>
            <person name="Donnadieu C."/>
            <person name="Desvignes T."/>
            <person name="Floi Bucao C."/>
            <person name="Jouanno E."/>
            <person name="Wen M."/>
            <person name="Mejri S."/>
            <person name="Dirks R."/>
            <person name="Jansen H."/>
            <person name="Henkel C."/>
            <person name="Chen W.J."/>
            <person name="Zahm M."/>
            <person name="Cabau C."/>
            <person name="Klopp C."/>
            <person name="Thompson A.W."/>
            <person name="Robinson-Rechavi M."/>
            <person name="Braasch I."/>
            <person name="Lecointre G."/>
            <person name="Bobe J."/>
            <person name="Postlethwait J.H."/>
            <person name="Berthelot C."/>
            <person name="Roest Crollius H."/>
            <person name="Guiguen Y."/>
        </authorList>
    </citation>
    <scope>NUCLEOTIDE SEQUENCE</scope>
    <source>
        <strain evidence="1">NC1722</strain>
    </source>
</reference>
<gene>
    <name evidence="1" type="ORF">AAFF_G00422910</name>
</gene>
<dbReference type="EMBL" id="JAINUG010000009">
    <property type="protein sequence ID" value="KAJ8415311.1"/>
    <property type="molecule type" value="Genomic_DNA"/>
</dbReference>
<evidence type="ECO:0000313" key="1">
    <source>
        <dbReference type="EMBL" id="KAJ8415311.1"/>
    </source>
</evidence>
<organism evidence="1 2">
    <name type="scientific">Aldrovandia affinis</name>
    <dbReference type="NCBI Taxonomy" id="143900"/>
    <lineage>
        <taxon>Eukaryota</taxon>
        <taxon>Metazoa</taxon>
        <taxon>Chordata</taxon>
        <taxon>Craniata</taxon>
        <taxon>Vertebrata</taxon>
        <taxon>Euteleostomi</taxon>
        <taxon>Actinopterygii</taxon>
        <taxon>Neopterygii</taxon>
        <taxon>Teleostei</taxon>
        <taxon>Notacanthiformes</taxon>
        <taxon>Halosauridae</taxon>
        <taxon>Aldrovandia</taxon>
    </lineage>
</organism>
<sequence length="201" mass="22406">MTTGHHTAGLITKSPLCGIKVRVLEVAAVGTSPKHTPVPLEWLSQLPYFRLKQTALHNLSVIGSWGKGGREGGCRRPHTPVSTPSAAALRNAPTTKSKLMLLRYELVHPLPFLWRLSWRLRFGSICVCGRARSRAEHRLCPVLADVGVRHWRKKTRWTPLLRAQGRGGGRGHPSASVSRRSRARLRLLFFSPKEACRPHVS</sequence>
<keyword evidence="2" id="KW-1185">Reference proteome</keyword>
<comment type="caution">
    <text evidence="1">The sequence shown here is derived from an EMBL/GenBank/DDBJ whole genome shotgun (WGS) entry which is preliminary data.</text>
</comment>
<proteinExistence type="predicted"/>
<evidence type="ECO:0000313" key="2">
    <source>
        <dbReference type="Proteomes" id="UP001221898"/>
    </source>
</evidence>
<name>A0AAD7T825_9TELE</name>
<accession>A0AAD7T825</accession>
<protein>
    <submittedName>
        <fullName evidence="1">Uncharacterized protein</fullName>
    </submittedName>
</protein>